<gene>
    <name evidence="2" type="ORF">KK078_20950</name>
</gene>
<organism evidence="2 3">
    <name type="scientific">Dawidia soli</name>
    <dbReference type="NCBI Taxonomy" id="2782352"/>
    <lineage>
        <taxon>Bacteria</taxon>
        <taxon>Pseudomonadati</taxon>
        <taxon>Bacteroidota</taxon>
        <taxon>Cytophagia</taxon>
        <taxon>Cytophagales</taxon>
        <taxon>Chryseotaleaceae</taxon>
        <taxon>Dawidia</taxon>
    </lineage>
</organism>
<dbReference type="Gene3D" id="2.30.42.10">
    <property type="match status" value="1"/>
</dbReference>
<dbReference type="PANTHER" id="PTHR32060:SF30">
    <property type="entry name" value="CARBOXY-TERMINAL PROCESSING PROTEASE CTPA"/>
    <property type="match status" value="1"/>
</dbReference>
<evidence type="ECO:0000313" key="2">
    <source>
        <dbReference type="EMBL" id="MBT1689047.1"/>
    </source>
</evidence>
<sequence length="498" mass="54236">MTQIHHPLHSLTIMFSMMLFVMGACQDDDTGLHILRGTRVEQTADSLYLYARELYLWYDALPEYTAFDPRQYVAGGSSLENLHTELFALTQYAIDPTTGAGYETSSTPGQPRYSFIQYTGDASSTGRVQATPVNHSVYGFGLETAALRTGELYIRQILPGSPAATAGLHRGQQITAIQGEPVTIRSDEDLEKIRKAWLQPSLKITIQGQEISLAQGSYTADPISTHTLLSDGTTGYLALNAFPPLTEARASLDRAFAVFATAGITHLVIDLRYNAGGYSETAGYLLGLVAPTRLQGAILYIEHYNTLLQQGRAPILAQQRLLDANGNAIPYKGRYATYADVDYSLRANTYTLAKQGSLETVTDVTVITTAETASASELVIHALRPHLRVRQVGTRSYGKPVGFFPVTIDQYRLWMPTFKITNAAGDGDYFDGLAPDIVASDDVTHDFGDPREASLAAALASPDNSRLPAGSALQLPRSISPTPRYGGMIETRKRLLGN</sequence>
<dbReference type="InterPro" id="IPR029045">
    <property type="entry name" value="ClpP/crotonase-like_dom_sf"/>
</dbReference>
<reference evidence="2 3" key="1">
    <citation type="submission" date="2021-05" db="EMBL/GenBank/DDBJ databases">
        <title>A Polyphasic approach of four new species of the genus Ohtaekwangia: Ohtaekwangia histidinii sp. nov., Ohtaekwangia cretensis sp. nov., Ohtaekwangia indiensis sp. nov., Ohtaekwangia reichenbachii sp. nov. from diverse environment.</title>
        <authorList>
            <person name="Octaviana S."/>
        </authorList>
    </citation>
    <scope>NUCLEOTIDE SEQUENCE [LARGE SCALE GENOMIC DNA]</scope>
    <source>
        <strain evidence="2 3">PWU37</strain>
    </source>
</reference>
<dbReference type="InterPro" id="IPR041489">
    <property type="entry name" value="PDZ_6"/>
</dbReference>
<evidence type="ECO:0000313" key="3">
    <source>
        <dbReference type="Proteomes" id="UP001319180"/>
    </source>
</evidence>
<dbReference type="SUPFAM" id="SSF52096">
    <property type="entry name" value="ClpP/crotonase"/>
    <property type="match status" value="1"/>
</dbReference>
<dbReference type="GO" id="GO:0007165">
    <property type="term" value="P:signal transduction"/>
    <property type="evidence" value="ECO:0007669"/>
    <property type="project" value="TreeGrafter"/>
</dbReference>
<dbReference type="Gene3D" id="3.90.226.10">
    <property type="entry name" value="2-enoyl-CoA Hydratase, Chain A, domain 1"/>
    <property type="match status" value="1"/>
</dbReference>
<dbReference type="Pfam" id="PF17820">
    <property type="entry name" value="PDZ_6"/>
    <property type="match status" value="1"/>
</dbReference>
<protein>
    <submittedName>
        <fullName evidence="2">PDZ domain-containing protein</fullName>
    </submittedName>
</protein>
<keyword evidence="3" id="KW-1185">Reference proteome</keyword>
<dbReference type="RefSeq" id="WP_254092272.1">
    <property type="nucleotide sequence ID" value="NZ_JAHESC010000035.1"/>
</dbReference>
<dbReference type="InterPro" id="IPR005151">
    <property type="entry name" value="Tail-specific_protease"/>
</dbReference>
<feature type="domain" description="PDZ" evidence="1">
    <location>
        <begin position="127"/>
        <end position="208"/>
    </location>
</feature>
<evidence type="ECO:0000259" key="1">
    <source>
        <dbReference type="PROSITE" id="PS50106"/>
    </source>
</evidence>
<dbReference type="GO" id="GO:0030288">
    <property type="term" value="C:outer membrane-bounded periplasmic space"/>
    <property type="evidence" value="ECO:0007669"/>
    <property type="project" value="TreeGrafter"/>
</dbReference>
<dbReference type="SUPFAM" id="SSF50156">
    <property type="entry name" value="PDZ domain-like"/>
    <property type="match status" value="1"/>
</dbReference>
<dbReference type="Pfam" id="PF03572">
    <property type="entry name" value="Peptidase_S41"/>
    <property type="match status" value="1"/>
</dbReference>
<dbReference type="AlphaFoldDB" id="A0AAP2GF26"/>
<dbReference type="GO" id="GO:0008236">
    <property type="term" value="F:serine-type peptidase activity"/>
    <property type="evidence" value="ECO:0007669"/>
    <property type="project" value="InterPro"/>
</dbReference>
<dbReference type="Proteomes" id="UP001319180">
    <property type="component" value="Unassembled WGS sequence"/>
</dbReference>
<dbReference type="PANTHER" id="PTHR32060">
    <property type="entry name" value="TAIL-SPECIFIC PROTEASE"/>
    <property type="match status" value="1"/>
</dbReference>
<name>A0AAP2GF26_9BACT</name>
<dbReference type="Gene3D" id="3.30.750.170">
    <property type="match status" value="1"/>
</dbReference>
<dbReference type="EMBL" id="JAHESC010000035">
    <property type="protein sequence ID" value="MBT1689047.1"/>
    <property type="molecule type" value="Genomic_DNA"/>
</dbReference>
<dbReference type="InterPro" id="IPR001478">
    <property type="entry name" value="PDZ"/>
</dbReference>
<proteinExistence type="predicted"/>
<accession>A0AAP2GF26</accession>
<dbReference type="GO" id="GO:0006508">
    <property type="term" value="P:proteolysis"/>
    <property type="evidence" value="ECO:0007669"/>
    <property type="project" value="InterPro"/>
</dbReference>
<comment type="caution">
    <text evidence="2">The sequence shown here is derived from an EMBL/GenBank/DDBJ whole genome shotgun (WGS) entry which is preliminary data.</text>
</comment>
<dbReference type="PROSITE" id="PS50106">
    <property type="entry name" value="PDZ"/>
    <property type="match status" value="1"/>
</dbReference>
<dbReference type="InterPro" id="IPR036034">
    <property type="entry name" value="PDZ_sf"/>
</dbReference>
<dbReference type="SMART" id="SM00228">
    <property type="entry name" value="PDZ"/>
    <property type="match status" value="1"/>
</dbReference>
<dbReference type="GO" id="GO:0004175">
    <property type="term" value="F:endopeptidase activity"/>
    <property type="evidence" value="ECO:0007669"/>
    <property type="project" value="TreeGrafter"/>
</dbReference>